<protein>
    <recommendedName>
        <fullName evidence="3">RRM domain-containing protein</fullName>
    </recommendedName>
</protein>
<dbReference type="AlphaFoldDB" id="A0A5M9K030"/>
<proteinExistence type="predicted"/>
<comment type="caution">
    <text evidence="1">The sequence shown here is derived from an EMBL/GenBank/DDBJ whole genome shotgun (WGS) entry which is preliminary data.</text>
</comment>
<evidence type="ECO:0000313" key="2">
    <source>
        <dbReference type="Proteomes" id="UP000322873"/>
    </source>
</evidence>
<reference evidence="1 2" key="1">
    <citation type="submission" date="2019-06" db="EMBL/GenBank/DDBJ databases">
        <title>Genome Sequence of the Brown Rot Fungal Pathogen Monilinia fructicola.</title>
        <authorList>
            <person name="De Miccolis Angelini R.M."/>
            <person name="Landi L."/>
            <person name="Abate D."/>
            <person name="Pollastro S."/>
            <person name="Romanazzi G."/>
            <person name="Faretra F."/>
        </authorList>
    </citation>
    <scope>NUCLEOTIDE SEQUENCE [LARGE SCALE GENOMIC DNA]</scope>
    <source>
        <strain evidence="1 2">Mfrc123</strain>
    </source>
</reference>
<evidence type="ECO:0000313" key="1">
    <source>
        <dbReference type="EMBL" id="KAA8573312.1"/>
    </source>
</evidence>
<accession>A0A5M9K030</accession>
<organism evidence="1 2">
    <name type="scientific">Monilinia fructicola</name>
    <name type="common">Brown rot fungus</name>
    <name type="synonym">Ciboria fructicola</name>
    <dbReference type="NCBI Taxonomy" id="38448"/>
    <lineage>
        <taxon>Eukaryota</taxon>
        <taxon>Fungi</taxon>
        <taxon>Dikarya</taxon>
        <taxon>Ascomycota</taxon>
        <taxon>Pezizomycotina</taxon>
        <taxon>Leotiomycetes</taxon>
        <taxon>Helotiales</taxon>
        <taxon>Sclerotiniaceae</taxon>
        <taxon>Monilinia</taxon>
    </lineage>
</organism>
<name>A0A5M9K030_MONFR</name>
<dbReference type="Proteomes" id="UP000322873">
    <property type="component" value="Unassembled WGS sequence"/>
</dbReference>
<dbReference type="EMBL" id="VICG01000004">
    <property type="protein sequence ID" value="KAA8573312.1"/>
    <property type="molecule type" value="Genomic_DNA"/>
</dbReference>
<sequence length="270" mass="30945">MASRENFALNRSLRDEEMNSSKLEFIPSAILKGESRLPSPEMARKAAEVGIDINPKYKGELTKFNLRNAMCLDDENCSVRIHSIPPEASYSEIFAIVTHGKVFSFNYIPPIEGVFTHAAADLAFLTREAADSFYHDARFGRGLYIRGQRIRVLWNRVKVLPAEGRYEKRSRVVRIKGPAKDFSVQALVEFFKSKFEFDLITSKEWIQWDGNKIVELAFSSIRSQSESAMKSFKLYVDQNMPNAGYYIWYAPDPCFKDNDEGGSQSYGRFR</sequence>
<keyword evidence="2" id="KW-1185">Reference proteome</keyword>
<evidence type="ECO:0008006" key="3">
    <source>
        <dbReference type="Google" id="ProtNLM"/>
    </source>
</evidence>
<dbReference type="VEuPathDB" id="FungiDB:MFRU_053g00390"/>
<gene>
    <name evidence="1" type="ORF">EYC84_003800</name>
</gene>